<accession>A0A7T0BSY5</accession>
<evidence type="ECO:0000313" key="2">
    <source>
        <dbReference type="Proteomes" id="UP000594688"/>
    </source>
</evidence>
<sequence>MGVVIKADFNLKLSPKLQKFNPDNPDKEYHTEIFCELYPKFPQFKAHVAAFVERNYCTMINDEDHPTPHHVLAFLKPHEISWLNNWIVTRGKPQARILS</sequence>
<dbReference type="AlphaFoldDB" id="A0A7T0BSY5"/>
<dbReference type="KEGG" id="nli:G3M70_00360"/>
<name>A0A7T0BSY5_9BACT</name>
<protein>
    <submittedName>
        <fullName evidence="1">Uncharacterized protein</fullName>
    </submittedName>
</protein>
<reference evidence="1 2" key="1">
    <citation type="submission" date="2020-02" db="EMBL/GenBank/DDBJ databases">
        <title>Genomic and physiological characterization of two novel Nitrospinaceae genera.</title>
        <authorList>
            <person name="Mueller A.J."/>
            <person name="Jung M.-Y."/>
            <person name="Strachan C.R."/>
            <person name="Herbold C.W."/>
            <person name="Kirkegaard R.H."/>
            <person name="Daims H."/>
        </authorList>
    </citation>
    <scope>NUCLEOTIDE SEQUENCE [LARGE SCALE GENOMIC DNA]</scope>
    <source>
        <strain evidence="1">EB</strain>
    </source>
</reference>
<dbReference type="Proteomes" id="UP000594688">
    <property type="component" value="Chromosome"/>
</dbReference>
<dbReference type="EMBL" id="CP048685">
    <property type="protein sequence ID" value="QPJ60422.1"/>
    <property type="molecule type" value="Genomic_DNA"/>
</dbReference>
<gene>
    <name evidence="1" type="ORF">G3M70_00360</name>
</gene>
<proteinExistence type="predicted"/>
<evidence type="ECO:0000313" key="1">
    <source>
        <dbReference type="EMBL" id="QPJ60422.1"/>
    </source>
</evidence>
<organism evidence="1 2">
    <name type="scientific">Candidatus Nitronauta litoralis</name>
    <dbReference type="NCBI Taxonomy" id="2705533"/>
    <lineage>
        <taxon>Bacteria</taxon>
        <taxon>Pseudomonadati</taxon>
        <taxon>Nitrospinota/Tectimicrobiota group</taxon>
        <taxon>Nitrospinota</taxon>
        <taxon>Nitrospinia</taxon>
        <taxon>Nitrospinales</taxon>
        <taxon>Nitrospinaceae</taxon>
        <taxon>Candidatus Nitronauta</taxon>
    </lineage>
</organism>